<proteinExistence type="inferred from homology"/>
<dbReference type="Gene3D" id="3.40.1620.10">
    <property type="entry name" value="YefM-like domain"/>
    <property type="match status" value="1"/>
</dbReference>
<dbReference type="Pfam" id="PF02604">
    <property type="entry name" value="PhdYeFM_antitox"/>
    <property type="match status" value="1"/>
</dbReference>
<reference evidence="3 4" key="1">
    <citation type="submission" date="2016-10" db="EMBL/GenBank/DDBJ databases">
        <authorList>
            <person name="de Groot N.N."/>
        </authorList>
    </citation>
    <scope>NUCLEOTIDE SEQUENCE [LARGE SCALE GENOMIC DNA]</scope>
    <source>
        <strain evidence="3 4">DSM 3857</strain>
    </source>
</reference>
<evidence type="ECO:0000256" key="2">
    <source>
        <dbReference type="RuleBase" id="RU362080"/>
    </source>
</evidence>
<dbReference type="SUPFAM" id="SSF143120">
    <property type="entry name" value="YefM-like"/>
    <property type="match status" value="1"/>
</dbReference>
<protein>
    <recommendedName>
        <fullName evidence="2">Antitoxin</fullName>
    </recommendedName>
</protein>
<dbReference type="NCBIfam" id="TIGR01552">
    <property type="entry name" value="phd_fam"/>
    <property type="match status" value="1"/>
</dbReference>
<name>A0A1H8MSJ2_9RHOB</name>
<gene>
    <name evidence="3" type="ORF">SAMN04488103_11450</name>
</gene>
<evidence type="ECO:0000313" key="3">
    <source>
        <dbReference type="EMBL" id="SEO20218.1"/>
    </source>
</evidence>
<sequence>MKTMSATVASKEFGRFIDAVQREPVLITKKDRPVAVTVSVADWEELVALRIERGIAVGLADVDVGRVTELTDASIEERLARFRALNSGA</sequence>
<dbReference type="RefSeq" id="WP_091303487.1">
    <property type="nucleotide sequence ID" value="NZ_FOCE01000014.1"/>
</dbReference>
<dbReference type="EMBL" id="FOCE01000014">
    <property type="protein sequence ID" value="SEO20218.1"/>
    <property type="molecule type" value="Genomic_DNA"/>
</dbReference>
<accession>A0A1H8MSJ2</accession>
<dbReference type="InterPro" id="IPR036165">
    <property type="entry name" value="YefM-like_sf"/>
</dbReference>
<dbReference type="OrthoDB" id="165038at2"/>
<dbReference type="AlphaFoldDB" id="A0A1H8MSJ2"/>
<comment type="similarity">
    <text evidence="1 2">Belongs to the phD/YefM antitoxin family.</text>
</comment>
<dbReference type="InterPro" id="IPR006442">
    <property type="entry name" value="Antitoxin_Phd/YefM"/>
</dbReference>
<comment type="function">
    <text evidence="2">Antitoxin component of a type II toxin-antitoxin (TA) system.</text>
</comment>
<organism evidence="3 4">
    <name type="scientific">Gemmobacter aquatilis</name>
    <dbReference type="NCBI Taxonomy" id="933059"/>
    <lineage>
        <taxon>Bacteria</taxon>
        <taxon>Pseudomonadati</taxon>
        <taxon>Pseudomonadota</taxon>
        <taxon>Alphaproteobacteria</taxon>
        <taxon>Rhodobacterales</taxon>
        <taxon>Paracoccaceae</taxon>
        <taxon>Gemmobacter</taxon>
    </lineage>
</organism>
<evidence type="ECO:0000313" key="4">
    <source>
        <dbReference type="Proteomes" id="UP000198761"/>
    </source>
</evidence>
<keyword evidence="4" id="KW-1185">Reference proteome</keyword>
<evidence type="ECO:0000256" key="1">
    <source>
        <dbReference type="ARBA" id="ARBA00009981"/>
    </source>
</evidence>
<dbReference type="Proteomes" id="UP000198761">
    <property type="component" value="Unassembled WGS sequence"/>
</dbReference>